<dbReference type="NCBIfam" id="TIGR03824">
    <property type="entry name" value="FlgM_jcvi"/>
    <property type="match status" value="1"/>
</dbReference>
<dbReference type="RefSeq" id="WP_047392892.1">
    <property type="nucleotide sequence ID" value="NZ_FOQE01000001.1"/>
</dbReference>
<evidence type="ECO:0000256" key="4">
    <source>
        <dbReference type="ARBA" id="ARBA00022795"/>
    </source>
</evidence>
<dbReference type="GO" id="GO:0045892">
    <property type="term" value="P:negative regulation of DNA-templated transcription"/>
    <property type="evidence" value="ECO:0007669"/>
    <property type="project" value="InterPro"/>
</dbReference>
<dbReference type="Proteomes" id="UP000198668">
    <property type="component" value="Unassembled WGS sequence"/>
</dbReference>
<evidence type="ECO:0000256" key="1">
    <source>
        <dbReference type="ARBA" id="ARBA00005322"/>
    </source>
</evidence>
<evidence type="ECO:0000259" key="7">
    <source>
        <dbReference type="Pfam" id="PF04316"/>
    </source>
</evidence>
<protein>
    <recommendedName>
        <fullName evidence="2">Negative regulator of flagellin synthesis</fullName>
    </recommendedName>
</protein>
<evidence type="ECO:0000313" key="9">
    <source>
        <dbReference type="Proteomes" id="UP000198668"/>
    </source>
</evidence>
<keyword evidence="6" id="KW-0804">Transcription</keyword>
<dbReference type="InterPro" id="IPR035890">
    <property type="entry name" value="Anti-sigma-28_factor_FlgM_sf"/>
</dbReference>
<evidence type="ECO:0000256" key="3">
    <source>
        <dbReference type="ARBA" id="ARBA00022491"/>
    </source>
</evidence>
<evidence type="ECO:0000256" key="6">
    <source>
        <dbReference type="ARBA" id="ARBA00023163"/>
    </source>
</evidence>
<gene>
    <name evidence="8" type="ORF">SAMN04489868_10179</name>
</gene>
<organism evidence="8 9">
    <name type="scientific">Pisciglobus halotolerans</name>
    <dbReference type="NCBI Taxonomy" id="745365"/>
    <lineage>
        <taxon>Bacteria</taxon>
        <taxon>Bacillati</taxon>
        <taxon>Bacillota</taxon>
        <taxon>Bacilli</taxon>
        <taxon>Lactobacillales</taxon>
        <taxon>Carnobacteriaceae</taxon>
    </lineage>
</organism>
<dbReference type="OrthoDB" id="2329379at2"/>
<comment type="similarity">
    <text evidence="1">Belongs to the FlgM family.</text>
</comment>
<dbReference type="GO" id="GO:0044781">
    <property type="term" value="P:bacterial-type flagellum organization"/>
    <property type="evidence" value="ECO:0007669"/>
    <property type="project" value="UniProtKB-KW"/>
</dbReference>
<dbReference type="EMBL" id="FOQE01000001">
    <property type="protein sequence ID" value="SFH51638.1"/>
    <property type="molecule type" value="Genomic_DNA"/>
</dbReference>
<dbReference type="AlphaFoldDB" id="A0A1I3AND2"/>
<keyword evidence="9" id="KW-1185">Reference proteome</keyword>
<keyword evidence="4" id="KW-1005">Bacterial flagellum biogenesis</keyword>
<evidence type="ECO:0000313" key="8">
    <source>
        <dbReference type="EMBL" id="SFH51638.1"/>
    </source>
</evidence>
<dbReference type="InterPro" id="IPR007412">
    <property type="entry name" value="FlgM"/>
</dbReference>
<keyword evidence="5" id="KW-0805">Transcription regulation</keyword>
<feature type="domain" description="Anti-sigma-28 factor FlgM C-terminal" evidence="7">
    <location>
        <begin position="41"/>
        <end position="88"/>
    </location>
</feature>
<keyword evidence="3" id="KW-0678">Repressor</keyword>
<reference evidence="8 9" key="1">
    <citation type="submission" date="2016-10" db="EMBL/GenBank/DDBJ databases">
        <authorList>
            <person name="de Groot N.N."/>
        </authorList>
    </citation>
    <scope>NUCLEOTIDE SEQUENCE [LARGE SCALE GENOMIC DNA]</scope>
    <source>
        <strain evidence="8 9">DSM 27630</strain>
    </source>
</reference>
<name>A0A1I3AND2_9LACT</name>
<dbReference type="InterPro" id="IPR031316">
    <property type="entry name" value="FlgM_C"/>
</dbReference>
<sequence>MKIGNGYNQYINNLRYNKELKENKVMNKIEETSTVKEEAVTVDISEAARQAASSTSSTAFSARVEEIKKAVMEGTYEVSPEKIAEGMVSEMNKQRKG</sequence>
<proteinExistence type="inferred from homology"/>
<evidence type="ECO:0000256" key="5">
    <source>
        <dbReference type="ARBA" id="ARBA00023015"/>
    </source>
</evidence>
<dbReference type="SUPFAM" id="SSF101498">
    <property type="entry name" value="Anti-sigma factor FlgM"/>
    <property type="match status" value="1"/>
</dbReference>
<dbReference type="Pfam" id="PF04316">
    <property type="entry name" value="FlgM"/>
    <property type="match status" value="1"/>
</dbReference>
<accession>A0A1I3AND2</accession>
<evidence type="ECO:0000256" key="2">
    <source>
        <dbReference type="ARBA" id="ARBA00017823"/>
    </source>
</evidence>